<dbReference type="NCBIfam" id="NF003301">
    <property type="entry name" value="PRK04301.1"/>
    <property type="match status" value="1"/>
</dbReference>
<dbReference type="SUPFAM" id="SSF52540">
    <property type="entry name" value="P-loop containing nucleoside triphosphate hydrolases"/>
    <property type="match status" value="1"/>
</dbReference>
<dbReference type="GO" id="GO:0140664">
    <property type="term" value="F:ATP-dependent DNA damage sensor activity"/>
    <property type="evidence" value="ECO:0007669"/>
    <property type="project" value="InterPro"/>
</dbReference>
<evidence type="ECO:0000313" key="5">
    <source>
        <dbReference type="EMBL" id="KKL82793.1"/>
    </source>
</evidence>
<evidence type="ECO:0000256" key="2">
    <source>
        <dbReference type="ARBA" id="ARBA00022840"/>
    </source>
</evidence>
<accession>A0A0F9F955</accession>
<dbReference type="PANTHER" id="PTHR22942:SF30">
    <property type="entry name" value="MEIOTIC RECOMBINATION PROTEIN DMC1_LIM15 HOMOLOG"/>
    <property type="match status" value="1"/>
</dbReference>
<organism evidence="5">
    <name type="scientific">marine sediment metagenome</name>
    <dbReference type="NCBI Taxonomy" id="412755"/>
    <lineage>
        <taxon>unclassified sequences</taxon>
        <taxon>metagenomes</taxon>
        <taxon>ecological metagenomes</taxon>
    </lineage>
</organism>
<dbReference type="Pfam" id="PF08423">
    <property type="entry name" value="Rad51"/>
    <property type="match status" value="1"/>
</dbReference>
<gene>
    <name evidence="5" type="ORF">LCGC14_1981240</name>
</gene>
<comment type="caution">
    <text evidence="5">The sequence shown here is derived from an EMBL/GenBank/DDBJ whole genome shotgun (WGS) entry which is preliminary data.</text>
</comment>
<dbReference type="InterPro" id="IPR027417">
    <property type="entry name" value="P-loop_NTPase"/>
</dbReference>
<reference evidence="5" key="1">
    <citation type="journal article" date="2015" name="Nature">
        <title>Complex archaea that bridge the gap between prokaryotes and eukaryotes.</title>
        <authorList>
            <person name="Spang A."/>
            <person name="Saw J.H."/>
            <person name="Jorgensen S.L."/>
            <person name="Zaremba-Niedzwiedzka K."/>
            <person name="Martijn J."/>
            <person name="Lind A.E."/>
            <person name="van Eijk R."/>
            <person name="Schleper C."/>
            <person name="Guy L."/>
            <person name="Ettema T.J."/>
        </authorList>
    </citation>
    <scope>NUCLEOTIDE SEQUENCE</scope>
</reference>
<protein>
    <recommendedName>
        <fullName evidence="4">RecA family profile 1 domain-containing protein</fullName>
    </recommendedName>
</protein>
<keyword evidence="2" id="KW-0067">ATP-binding</keyword>
<dbReference type="Pfam" id="PF14520">
    <property type="entry name" value="HHH_5"/>
    <property type="match status" value="2"/>
</dbReference>
<dbReference type="SMART" id="SM00382">
    <property type="entry name" value="AAA"/>
    <property type="match status" value="1"/>
</dbReference>
<dbReference type="InterPro" id="IPR003593">
    <property type="entry name" value="AAA+_ATPase"/>
</dbReference>
<feature type="domain" description="RecA family profile 1" evidence="4">
    <location>
        <begin position="73"/>
        <end position="244"/>
    </location>
</feature>
<dbReference type="InterPro" id="IPR010995">
    <property type="entry name" value="DNA_repair_Rad51/TF_NusA_a-hlx"/>
</dbReference>
<dbReference type="InterPro" id="IPR013632">
    <property type="entry name" value="Rad51_C"/>
</dbReference>
<dbReference type="EMBL" id="LAZR01022175">
    <property type="protein sequence ID" value="KKL82793.1"/>
    <property type="molecule type" value="Genomic_DNA"/>
</dbReference>
<proteinExistence type="predicted"/>
<evidence type="ECO:0000256" key="1">
    <source>
        <dbReference type="ARBA" id="ARBA00022741"/>
    </source>
</evidence>
<sequence length="406" mass="43476">MANLSNVKGINSRQIKLLQESGISTAEALAMSPGNVVAGIDGLGDKTAKKLIWNARTALGMTEFISAEKINDNVEYITTGSSGLNKILGGGFQTGKLTEVYGPFKSGKTNLAHSISVTCQLPVKDGGLNGNVAYIDTENTFSPEKIKRIAKRFGLDPTEALARIFTARIYSSDHQIQMIQKAETLCKERGVRLIIIDSLMALLRSEYVGIGKLAPRQALLNNIIHTLSRIAETYNCGVLLTNQVSVKMMGMFSSNDAIGGNIVAHGCHFRVMFKTKGFSSNNSLKRRAIIVDAPDLPPEECEFFITAAGVADTDKVDILDTPGLDFEVEKLYEEEGSTSESQDSNLISVKGIGKGTVEGLGALGIISVIDLVNADPDDLSSKLSGASSKTVLEWQKNAKASGLVKA</sequence>
<evidence type="ECO:0000259" key="4">
    <source>
        <dbReference type="PROSITE" id="PS50162"/>
    </source>
</evidence>
<dbReference type="PANTHER" id="PTHR22942">
    <property type="entry name" value="RECA/RAD51/RADA DNA STRAND-PAIRING FAMILY MEMBER"/>
    <property type="match status" value="1"/>
</dbReference>
<keyword evidence="3" id="KW-0238">DNA-binding</keyword>
<dbReference type="SUPFAM" id="SSF47794">
    <property type="entry name" value="Rad51 N-terminal domain-like"/>
    <property type="match status" value="1"/>
</dbReference>
<dbReference type="Gene3D" id="1.10.150.20">
    <property type="entry name" value="5' to 3' exonuclease, C-terminal subdomain"/>
    <property type="match status" value="2"/>
</dbReference>
<evidence type="ECO:0000256" key="3">
    <source>
        <dbReference type="ARBA" id="ARBA00023125"/>
    </source>
</evidence>
<dbReference type="AlphaFoldDB" id="A0A0F9F955"/>
<dbReference type="GO" id="GO:0006281">
    <property type="term" value="P:DNA repair"/>
    <property type="evidence" value="ECO:0007669"/>
    <property type="project" value="InterPro"/>
</dbReference>
<dbReference type="GO" id="GO:0003677">
    <property type="term" value="F:DNA binding"/>
    <property type="evidence" value="ECO:0007669"/>
    <property type="project" value="UniProtKB-KW"/>
</dbReference>
<name>A0A0F9F955_9ZZZZ</name>
<dbReference type="PROSITE" id="PS50162">
    <property type="entry name" value="RECA_2"/>
    <property type="match status" value="1"/>
</dbReference>
<dbReference type="InterPro" id="IPR020588">
    <property type="entry name" value="RecA_ATP-bd"/>
</dbReference>
<dbReference type="Gene3D" id="3.40.50.300">
    <property type="entry name" value="P-loop containing nucleotide triphosphate hydrolases"/>
    <property type="match status" value="1"/>
</dbReference>
<dbReference type="GO" id="GO:0005524">
    <property type="term" value="F:ATP binding"/>
    <property type="evidence" value="ECO:0007669"/>
    <property type="project" value="UniProtKB-KW"/>
</dbReference>
<keyword evidence="1" id="KW-0547">Nucleotide-binding</keyword>